<evidence type="ECO:0000313" key="2">
    <source>
        <dbReference type="EMBL" id="QIM09949.1"/>
    </source>
</evidence>
<name>A0A6G8F0X1_9BACT</name>
<gene>
    <name evidence="2" type="ORF">Prevot485_0480</name>
</gene>
<protein>
    <recommendedName>
        <fullName evidence="1">Antitoxin SocA-like Panacea domain-containing protein</fullName>
    </recommendedName>
</protein>
<proteinExistence type="predicted"/>
<dbReference type="EMBL" id="MN990733">
    <property type="protein sequence ID" value="QIM09949.1"/>
    <property type="molecule type" value="Genomic_DNA"/>
</dbReference>
<dbReference type="InterPro" id="IPR025272">
    <property type="entry name" value="SocA_Panacea"/>
</dbReference>
<dbReference type="Pfam" id="PF13274">
    <property type="entry name" value="SocA_Panacea"/>
    <property type="match status" value="1"/>
</dbReference>
<feature type="domain" description="Antitoxin SocA-like Panacea" evidence="1">
    <location>
        <begin position="31"/>
        <end position="142"/>
    </location>
</feature>
<dbReference type="AlphaFoldDB" id="A0A6G8F0X1"/>
<reference evidence="2" key="1">
    <citation type="journal article" date="2020" name="J. ISSAAS">
        <title>Lactobacilli and other gastrointestinal microbiota of Peromyscus leucopus, reservoir host for agents of Lyme disease and other zoonoses in North America.</title>
        <authorList>
            <person name="Milovic A."/>
            <person name="Bassam K."/>
            <person name="Shao H."/>
            <person name="Chatzistamou I."/>
            <person name="Tufts D.M."/>
            <person name="Diuk-Wasser M."/>
            <person name="Barbour A.G."/>
        </authorList>
    </citation>
    <scope>NUCLEOTIDE SEQUENCE</scope>
    <source>
        <strain evidence="2">LL70</strain>
    </source>
</reference>
<organism evidence="2">
    <name type="scientific">uncultured Prevotella sp</name>
    <dbReference type="NCBI Taxonomy" id="159272"/>
    <lineage>
        <taxon>Bacteria</taxon>
        <taxon>Pseudomonadati</taxon>
        <taxon>Bacteroidota</taxon>
        <taxon>Bacteroidia</taxon>
        <taxon>Bacteroidales</taxon>
        <taxon>Prevotellaceae</taxon>
        <taxon>Prevotella</taxon>
        <taxon>environmental samples</taxon>
    </lineage>
</organism>
<evidence type="ECO:0000259" key="1">
    <source>
        <dbReference type="Pfam" id="PF13274"/>
    </source>
</evidence>
<accession>A0A6G8F0X1</accession>
<sequence>MSLGITANREKNGALLAYIAKNIPGVNLRKLLKIVYLIDEKFMETRGFPLTWFDYYAWAKGPVAPEVYDVKNGAFPEYVNCYKDKEGKNIVDSVLPDKYHVLKQMDIYSPYEMEIIDGIVFLYADMSADQLSDITHKEDSIWSRIVKEHALSFENSKTSGVPVPLTMLNEGNVDKQEVYEDAKWNMEFQAALNLHKN</sequence>